<dbReference type="SUPFAM" id="SSF52096">
    <property type="entry name" value="ClpP/crotonase"/>
    <property type="match status" value="1"/>
</dbReference>
<feature type="domain" description="NfeD integral membrane" evidence="7">
    <location>
        <begin position="511"/>
        <end position="634"/>
    </location>
</feature>
<dbReference type="Gene3D" id="3.90.226.10">
    <property type="entry name" value="2-enoyl-CoA Hydratase, Chain A, domain 1"/>
    <property type="match status" value="1"/>
</dbReference>
<feature type="transmembrane region" description="Helical" evidence="5">
    <location>
        <begin position="621"/>
        <end position="639"/>
    </location>
</feature>
<dbReference type="GO" id="GO:0005886">
    <property type="term" value="C:plasma membrane"/>
    <property type="evidence" value="ECO:0007669"/>
    <property type="project" value="TreeGrafter"/>
</dbReference>
<dbReference type="KEGG" id="tsph:KIH39_25730"/>
<protein>
    <recommendedName>
        <fullName evidence="10">NfeD-like C-terminal domain-containing protein</fullName>
    </recommendedName>
</protein>
<dbReference type="Gene3D" id="2.40.50.140">
    <property type="entry name" value="Nucleic acid-binding proteins"/>
    <property type="match status" value="1"/>
</dbReference>
<feature type="transmembrane region" description="Helical" evidence="5">
    <location>
        <begin position="557"/>
        <end position="578"/>
    </location>
</feature>
<evidence type="ECO:0000256" key="5">
    <source>
        <dbReference type="SAM" id="Phobius"/>
    </source>
</evidence>
<keyword evidence="2 5" id="KW-0812">Transmembrane</keyword>
<feature type="domain" description="NfeD-like C-terminal" evidence="6">
    <location>
        <begin position="674"/>
        <end position="728"/>
    </location>
</feature>
<evidence type="ECO:0000259" key="7">
    <source>
        <dbReference type="Pfam" id="PF24961"/>
    </source>
</evidence>
<dbReference type="Proteomes" id="UP000676194">
    <property type="component" value="Chromosome"/>
</dbReference>
<evidence type="ECO:0000256" key="2">
    <source>
        <dbReference type="ARBA" id="ARBA00022692"/>
    </source>
</evidence>
<dbReference type="InterPro" id="IPR052165">
    <property type="entry name" value="Membrane_assoc_protease"/>
</dbReference>
<gene>
    <name evidence="8" type="ORF">KIH39_25730</name>
</gene>
<keyword evidence="9" id="KW-1185">Reference proteome</keyword>
<dbReference type="InterPro" id="IPR056739">
    <property type="entry name" value="NfeD_membrane"/>
</dbReference>
<dbReference type="InterPro" id="IPR012340">
    <property type="entry name" value="NA-bd_OB-fold"/>
</dbReference>
<evidence type="ECO:0000256" key="4">
    <source>
        <dbReference type="ARBA" id="ARBA00023136"/>
    </source>
</evidence>
<accession>A0A8E6B868</accession>
<feature type="transmembrane region" description="Helical" evidence="5">
    <location>
        <begin position="583"/>
        <end position="601"/>
    </location>
</feature>
<comment type="subcellular location">
    <subcellularLocation>
        <location evidence="1">Membrane</location>
        <topology evidence="1">Multi-pass membrane protein</topology>
    </subcellularLocation>
</comment>
<sequence length="730" mass="79709">MLWKIGALARVGLLLAIIAGATSFGVSRLQAQDIAKESLFITVPNPITGTAVEQIKSSLEKIRTQPNTRLDTVVFDFNPEEKEAYSNSYGVCYELANYIRDLGLNGTRTVAFLQNKTTGHTVLPAIACTELVMSDNASIGQVIDSKAGMLQKEQLDYYLQVGRKEFEGLIQKMLDKNTEVVRGTRNQATIFFDGRKKNDPAYANVFNVQPVAEMNPGSVELYTANRARTYGLCTVSLPNRAQVAEWYGVNLRGDFNPNRPAKACKIDVAGAIDTAFRDKLHRQLMEAVRRKENTIFLIMNSDGGGDAKIAYEVAEELSNLMDSEKLPIRTVAYIPQRAPDLVSVLALACSEIVMFKGSQPENEAILGDFENYLNNPNVVDGGAADFLKKNLPVLLKARGLPEILAAGLLNKDLEIYRVKNQKTGARTLMSKPEFDQKNADAKDWIREGTLKQPGNYLKLNATQAKELRLATHLVENRDFKDVMGKYGFEDVRDAQPHWLDNLAAVLRRTEVSALLILIGIAGLILELKVPGLTIPGIVSAICFLLFFWAQSHYGGQILYLAIALFMLGIVLIGIEIFLFPSGVLGVSGVILIVGGLGLATIDHIPQTNEEWVEFGGTLSAFGGSMIGSIFVVMLVGRFLPKLPFANRMVLVPPSDKTDADADLAQLPGVEQAVALLGAVGVATSTLRPAGLAKLNDHYVDVVTEGDFIDVGTPVQVIEVEGTRIVVRRVG</sequence>
<evidence type="ECO:0000256" key="1">
    <source>
        <dbReference type="ARBA" id="ARBA00004141"/>
    </source>
</evidence>
<dbReference type="EMBL" id="CP074694">
    <property type="protein sequence ID" value="QVL32195.1"/>
    <property type="molecule type" value="Genomic_DNA"/>
</dbReference>
<keyword evidence="4 5" id="KW-0472">Membrane</keyword>
<reference evidence="8" key="1">
    <citation type="submission" date="2021-05" db="EMBL/GenBank/DDBJ databases">
        <title>Complete genome sequence of the cellulolytic planctomycete Telmatocola sphagniphila SP2T and characterization of the first cellulase from planctomycetes.</title>
        <authorList>
            <person name="Rakitin A.L."/>
            <person name="Beletsky A.V."/>
            <person name="Naumoff D.G."/>
            <person name="Kulichevskaya I.S."/>
            <person name="Mardanov A.V."/>
            <person name="Ravin N.V."/>
            <person name="Dedysh S.N."/>
        </authorList>
    </citation>
    <scope>NUCLEOTIDE SEQUENCE</scope>
    <source>
        <strain evidence="8">SP2T</strain>
    </source>
</reference>
<dbReference type="InterPro" id="IPR029045">
    <property type="entry name" value="ClpP/crotonase-like_dom_sf"/>
</dbReference>
<evidence type="ECO:0000256" key="3">
    <source>
        <dbReference type="ARBA" id="ARBA00022989"/>
    </source>
</evidence>
<dbReference type="InterPro" id="IPR002810">
    <property type="entry name" value="NfeD-like_C"/>
</dbReference>
<dbReference type="RefSeq" id="WP_213496918.1">
    <property type="nucleotide sequence ID" value="NZ_CP074694.1"/>
</dbReference>
<organism evidence="8 9">
    <name type="scientific">Telmatocola sphagniphila</name>
    <dbReference type="NCBI Taxonomy" id="1123043"/>
    <lineage>
        <taxon>Bacteria</taxon>
        <taxon>Pseudomonadati</taxon>
        <taxon>Planctomycetota</taxon>
        <taxon>Planctomycetia</taxon>
        <taxon>Gemmatales</taxon>
        <taxon>Gemmataceae</taxon>
    </lineage>
</organism>
<proteinExistence type="predicted"/>
<dbReference type="Pfam" id="PF01957">
    <property type="entry name" value="NfeD"/>
    <property type="match status" value="1"/>
</dbReference>
<evidence type="ECO:0000313" key="9">
    <source>
        <dbReference type="Proteomes" id="UP000676194"/>
    </source>
</evidence>
<dbReference type="PANTHER" id="PTHR33507">
    <property type="entry name" value="INNER MEMBRANE PROTEIN YBBJ"/>
    <property type="match status" value="1"/>
</dbReference>
<evidence type="ECO:0000313" key="8">
    <source>
        <dbReference type="EMBL" id="QVL32195.1"/>
    </source>
</evidence>
<evidence type="ECO:0000259" key="6">
    <source>
        <dbReference type="Pfam" id="PF01957"/>
    </source>
</evidence>
<dbReference type="AlphaFoldDB" id="A0A8E6B868"/>
<keyword evidence="3 5" id="KW-1133">Transmembrane helix</keyword>
<dbReference type="Pfam" id="PF24961">
    <property type="entry name" value="NfeD_membrane"/>
    <property type="match status" value="1"/>
</dbReference>
<evidence type="ECO:0008006" key="10">
    <source>
        <dbReference type="Google" id="ProtNLM"/>
    </source>
</evidence>
<name>A0A8E6B868_9BACT</name>
<dbReference type="PANTHER" id="PTHR33507:SF3">
    <property type="entry name" value="INNER MEMBRANE PROTEIN YBBJ"/>
    <property type="match status" value="1"/>
</dbReference>
<feature type="transmembrane region" description="Helical" evidence="5">
    <location>
        <begin position="532"/>
        <end position="551"/>
    </location>
</feature>